<dbReference type="Pfam" id="PF13191">
    <property type="entry name" value="AAA_16"/>
    <property type="match status" value="1"/>
</dbReference>
<comment type="similarity">
    <text evidence="1">Belongs to the AfsR/DnrI/RedD regulatory family.</text>
</comment>
<keyword evidence="6" id="KW-1185">Reference proteome</keyword>
<dbReference type="GO" id="GO:0003677">
    <property type="term" value="F:DNA binding"/>
    <property type="evidence" value="ECO:0007669"/>
    <property type="project" value="UniProtKB-UniRule"/>
</dbReference>
<accession>A0A1H6DUC0</accession>
<dbReference type="SMART" id="SM00862">
    <property type="entry name" value="Trans_reg_C"/>
    <property type="match status" value="1"/>
</dbReference>
<dbReference type="InterPro" id="IPR001867">
    <property type="entry name" value="OmpR/PhoB-type_DNA-bd"/>
</dbReference>
<evidence type="ECO:0000256" key="3">
    <source>
        <dbReference type="PROSITE-ProRule" id="PRU01091"/>
    </source>
</evidence>
<dbReference type="PANTHER" id="PTHR47691">
    <property type="entry name" value="REGULATOR-RELATED"/>
    <property type="match status" value="1"/>
</dbReference>
<dbReference type="InterPro" id="IPR005158">
    <property type="entry name" value="BTAD"/>
</dbReference>
<dbReference type="InterPro" id="IPR041664">
    <property type="entry name" value="AAA_16"/>
</dbReference>
<dbReference type="PRINTS" id="PR00364">
    <property type="entry name" value="DISEASERSIST"/>
</dbReference>
<dbReference type="GO" id="GO:0000160">
    <property type="term" value="P:phosphorelay signal transduction system"/>
    <property type="evidence" value="ECO:0007669"/>
    <property type="project" value="InterPro"/>
</dbReference>
<dbReference type="SMART" id="SM01043">
    <property type="entry name" value="BTAD"/>
    <property type="match status" value="1"/>
</dbReference>
<dbReference type="Gene3D" id="1.25.40.10">
    <property type="entry name" value="Tetratricopeptide repeat domain"/>
    <property type="match status" value="2"/>
</dbReference>
<name>A0A1H6DUC0_9ACTN</name>
<dbReference type="Pfam" id="PF03704">
    <property type="entry name" value="BTAD"/>
    <property type="match status" value="1"/>
</dbReference>
<sequence length="1006" mass="106916">MWSADGEAIAVGGPRLRALLAMLLLHAGRPVDVRLLAEGLYGPEAPGDAAHALQSQVSRLRRRLGGIEFGAAGYRLVVDPGDIDVHRFERLAGSGRQALALGDHGGAARLLGEALDLWRGPALADVIDAPFAGEQAARLEEARVAVLEDLAEARLAGGEHRDLAAELPQIVAAHPLRERPRGQLMRALYGSGRKAEALQVFEDARRTLAEELGVDPSPELGGVHLALLRAGPSPVGVRGGVPAQLTSFVGRDGDLERVRALLAEHRLVTLTGPGGVGKTRLAIEAATQAPAEAAGQEGGGSGRREWGEVRFVDLAPLADGAAVPQALINALGLREAGLVPALSGPLDPVERLVAGLAERRVLLVLDNCERVVTEVAALVRRLLAACPDLRILVTSRERLGLTGETLHPVPPLSLDGGGPAAVRLFADRAAAVRPGFVVDDANAETVLRVCRALDGLPLAIELAAARLRSLTLEEVEARLDDRFRLLSRGDRSAAPRHRTLRSVVEWSWDLLSRPEQELAARLTVFSGGAALQAAARVCGPSEGEAVELLADLVDKSLVEAGAGRYRMLETVHEFCAERLDGGEREQVRAAHAAYFLDLAQTAEPHLRGPDQVEWLARLDAERGNLHAALHWAAAADPVLALRLLAALSWQGQLRGLPGERIAVAARLLGTIGDEPPAGLDEEYVLCLAHAAVADNTHDRRLRDHLERLADRRLRYPFLRVLRFMMNGPSGGGEVLADPWSRAFALLESGVASLLDGERAAAGRAFRAALEGFRATGDRWGILTALEQLAGVADERDLERLAGVADGMDLGPVIGVADETGAAALLAEAIDLAGRLGAVEDLTRLLVSNADRLVNANGLPDADGVAGADGLADVSRDVSRVADVGWLIAARAEYERAAEFARRTGTPETQAGALRGLADVARLRGELPVARELYERALRGCGRASMGAALTRRRILIGLGRIAEAERDTDEARAHYRQARAIAHEYGDRPAASEATEFLAALEVDGR</sequence>
<dbReference type="AlphaFoldDB" id="A0A1H6DUC0"/>
<evidence type="ECO:0000313" key="6">
    <source>
        <dbReference type="Proteomes" id="UP000236732"/>
    </source>
</evidence>
<dbReference type="CDD" id="cd15831">
    <property type="entry name" value="BTAD"/>
    <property type="match status" value="1"/>
</dbReference>
<dbReference type="PANTHER" id="PTHR47691:SF3">
    <property type="entry name" value="HTH-TYPE TRANSCRIPTIONAL REGULATOR RV0890C-RELATED"/>
    <property type="match status" value="1"/>
</dbReference>
<dbReference type="Pfam" id="PF25872">
    <property type="entry name" value="HTH_77"/>
    <property type="match status" value="1"/>
</dbReference>
<dbReference type="InterPro" id="IPR011990">
    <property type="entry name" value="TPR-like_helical_dom_sf"/>
</dbReference>
<evidence type="ECO:0000259" key="4">
    <source>
        <dbReference type="PROSITE" id="PS51755"/>
    </source>
</evidence>
<dbReference type="EMBL" id="FNVT01000006">
    <property type="protein sequence ID" value="SEG88829.1"/>
    <property type="molecule type" value="Genomic_DNA"/>
</dbReference>
<dbReference type="SUPFAM" id="SSF46894">
    <property type="entry name" value="C-terminal effector domain of the bipartite response regulators"/>
    <property type="match status" value="1"/>
</dbReference>
<feature type="domain" description="OmpR/PhoB-type" evidence="4">
    <location>
        <begin position="1"/>
        <end position="100"/>
    </location>
</feature>
<dbReference type="Proteomes" id="UP000236732">
    <property type="component" value="Unassembled WGS sequence"/>
</dbReference>
<dbReference type="InterPro" id="IPR058852">
    <property type="entry name" value="HTH_77"/>
</dbReference>
<proteinExistence type="inferred from homology"/>
<organism evidence="5 6">
    <name type="scientific">Nonomuraea solani</name>
    <dbReference type="NCBI Taxonomy" id="1144553"/>
    <lineage>
        <taxon>Bacteria</taxon>
        <taxon>Bacillati</taxon>
        <taxon>Actinomycetota</taxon>
        <taxon>Actinomycetes</taxon>
        <taxon>Streptosporangiales</taxon>
        <taxon>Streptosporangiaceae</taxon>
        <taxon>Nonomuraea</taxon>
    </lineage>
</organism>
<dbReference type="Gene3D" id="3.40.50.300">
    <property type="entry name" value="P-loop containing nucleotide triphosphate hydrolases"/>
    <property type="match status" value="1"/>
</dbReference>
<evidence type="ECO:0000256" key="1">
    <source>
        <dbReference type="ARBA" id="ARBA00005820"/>
    </source>
</evidence>
<evidence type="ECO:0000256" key="2">
    <source>
        <dbReference type="ARBA" id="ARBA00023125"/>
    </source>
</evidence>
<dbReference type="PROSITE" id="PS51755">
    <property type="entry name" value="OMPR_PHOB"/>
    <property type="match status" value="1"/>
</dbReference>
<evidence type="ECO:0000313" key="5">
    <source>
        <dbReference type="EMBL" id="SEG88829.1"/>
    </source>
</evidence>
<gene>
    <name evidence="5" type="ORF">SAMN05444920_106311</name>
</gene>
<protein>
    <submittedName>
        <fullName evidence="5">Predicted ATPase</fullName>
    </submittedName>
</protein>
<feature type="DNA-binding region" description="OmpR/PhoB-type" evidence="3">
    <location>
        <begin position="1"/>
        <end position="100"/>
    </location>
</feature>
<dbReference type="SUPFAM" id="SSF52540">
    <property type="entry name" value="P-loop containing nucleoside triphosphate hydrolases"/>
    <property type="match status" value="1"/>
</dbReference>
<dbReference type="Gene3D" id="1.10.10.10">
    <property type="entry name" value="Winged helix-like DNA-binding domain superfamily/Winged helix DNA-binding domain"/>
    <property type="match status" value="1"/>
</dbReference>
<dbReference type="InterPro" id="IPR027417">
    <property type="entry name" value="P-loop_NTPase"/>
</dbReference>
<reference evidence="5 6" key="1">
    <citation type="submission" date="2016-10" db="EMBL/GenBank/DDBJ databases">
        <authorList>
            <person name="de Groot N.N."/>
        </authorList>
    </citation>
    <scope>NUCLEOTIDE SEQUENCE [LARGE SCALE GENOMIC DNA]</scope>
    <source>
        <strain evidence="5 6">CGMCC 4.7037</strain>
    </source>
</reference>
<dbReference type="GO" id="GO:0006355">
    <property type="term" value="P:regulation of DNA-templated transcription"/>
    <property type="evidence" value="ECO:0007669"/>
    <property type="project" value="InterPro"/>
</dbReference>
<keyword evidence="2 3" id="KW-0238">DNA-binding</keyword>
<dbReference type="InterPro" id="IPR036388">
    <property type="entry name" value="WH-like_DNA-bd_sf"/>
</dbReference>
<dbReference type="InterPro" id="IPR016032">
    <property type="entry name" value="Sig_transdc_resp-reg_C-effctor"/>
</dbReference>
<dbReference type="SUPFAM" id="SSF48452">
    <property type="entry name" value="TPR-like"/>
    <property type="match status" value="2"/>
</dbReference>